<dbReference type="PANTHER" id="PTHR46268:SF6">
    <property type="entry name" value="UNIVERSAL STRESS PROTEIN UP12"/>
    <property type="match status" value="1"/>
</dbReference>
<accession>A0AAU7DF06</accession>
<gene>
    <name evidence="3" type="ORF">P8935_15260</name>
</gene>
<organism evidence="3">
    <name type="scientific">Telmatobacter sp. DSM 110680</name>
    <dbReference type="NCBI Taxonomy" id="3036704"/>
    <lineage>
        <taxon>Bacteria</taxon>
        <taxon>Pseudomonadati</taxon>
        <taxon>Acidobacteriota</taxon>
        <taxon>Terriglobia</taxon>
        <taxon>Terriglobales</taxon>
        <taxon>Acidobacteriaceae</taxon>
        <taxon>Telmatobacter</taxon>
    </lineage>
</organism>
<evidence type="ECO:0000313" key="3">
    <source>
        <dbReference type="EMBL" id="XBH15924.1"/>
    </source>
</evidence>
<dbReference type="AlphaFoldDB" id="A0AAU7DF06"/>
<dbReference type="RefSeq" id="WP_348261157.1">
    <property type="nucleotide sequence ID" value="NZ_CP121196.1"/>
</dbReference>
<dbReference type="PRINTS" id="PR01438">
    <property type="entry name" value="UNVRSLSTRESS"/>
</dbReference>
<comment type="similarity">
    <text evidence="1">Belongs to the universal stress protein A family.</text>
</comment>
<proteinExistence type="inferred from homology"/>
<reference evidence="3" key="1">
    <citation type="submission" date="2023-03" db="EMBL/GenBank/DDBJ databases">
        <title>Edaphobacter sp.</title>
        <authorList>
            <person name="Huber K.J."/>
            <person name="Papendorf J."/>
            <person name="Pilke C."/>
            <person name="Bunk B."/>
            <person name="Sproeer C."/>
            <person name="Pester M."/>
        </authorList>
    </citation>
    <scope>NUCLEOTIDE SEQUENCE</scope>
    <source>
        <strain evidence="3">DSM 110680</strain>
    </source>
</reference>
<name>A0AAU7DF06_9BACT</name>
<dbReference type="InterPro" id="IPR006015">
    <property type="entry name" value="Universal_stress_UspA"/>
</dbReference>
<evidence type="ECO:0000259" key="2">
    <source>
        <dbReference type="Pfam" id="PF00582"/>
    </source>
</evidence>
<dbReference type="CDD" id="cd00293">
    <property type="entry name" value="USP-like"/>
    <property type="match status" value="1"/>
</dbReference>
<dbReference type="Gene3D" id="3.40.50.620">
    <property type="entry name" value="HUPs"/>
    <property type="match status" value="1"/>
</dbReference>
<protein>
    <submittedName>
        <fullName evidence="3">Universal stress protein</fullName>
    </submittedName>
</protein>
<dbReference type="SUPFAM" id="SSF52402">
    <property type="entry name" value="Adenine nucleotide alpha hydrolases-like"/>
    <property type="match status" value="1"/>
</dbReference>
<evidence type="ECO:0000256" key="1">
    <source>
        <dbReference type="ARBA" id="ARBA00008791"/>
    </source>
</evidence>
<sequence>MPEDTVSAVPTRILVPIDFSSSSHTALEVATELADKFHAEVFLLNVVPESPVVALPEGVSEASIVEAAKKQAEGHFAKSKTSLEGKGITVKTSVEVGYDVAGTILEAIETNKIDQVIISTHGVSGWYPTVFGSITEKVIKLAPCSVLLLRTPKPKSSTKVSSSRLMEWW</sequence>
<dbReference type="InterPro" id="IPR014729">
    <property type="entry name" value="Rossmann-like_a/b/a_fold"/>
</dbReference>
<dbReference type="Pfam" id="PF00582">
    <property type="entry name" value="Usp"/>
    <property type="match status" value="1"/>
</dbReference>
<dbReference type="PANTHER" id="PTHR46268">
    <property type="entry name" value="STRESS RESPONSE PROTEIN NHAX"/>
    <property type="match status" value="1"/>
</dbReference>
<dbReference type="InterPro" id="IPR006016">
    <property type="entry name" value="UspA"/>
</dbReference>
<dbReference type="EMBL" id="CP121196">
    <property type="protein sequence ID" value="XBH15924.1"/>
    <property type="molecule type" value="Genomic_DNA"/>
</dbReference>
<feature type="domain" description="UspA" evidence="2">
    <location>
        <begin position="12"/>
        <end position="150"/>
    </location>
</feature>